<protein>
    <submittedName>
        <fullName evidence="3">Bacteriophage CI repressor</fullName>
    </submittedName>
</protein>
<reference evidence="3" key="1">
    <citation type="journal article" date="2014" name="Microbiology">
        <title>A 2,4-dichlorophenoxyacetic acid degradation plasmid pM7012 discloses distribution of an unclassified megaplasmid group across bacterial species.</title>
        <authorList>
            <person name="Sakai Y."/>
            <person name="Ogawa N."/>
            <person name="Shimomura Y."/>
            <person name="Fujii T."/>
        </authorList>
    </citation>
    <scope>NUCLEOTIDE SEQUENCE</scope>
    <source>
        <strain evidence="3">M701</strain>
    </source>
</reference>
<dbReference type="GO" id="GO:0045892">
    <property type="term" value="P:negative regulation of DNA-templated transcription"/>
    <property type="evidence" value="ECO:0007669"/>
    <property type="project" value="InterPro"/>
</dbReference>
<feature type="region of interest" description="Disordered" evidence="1">
    <location>
        <begin position="203"/>
        <end position="230"/>
    </location>
</feature>
<feature type="region of interest" description="Disordered" evidence="1">
    <location>
        <begin position="60"/>
        <end position="83"/>
    </location>
</feature>
<dbReference type="Pfam" id="PF07022">
    <property type="entry name" value="Phage_CI_repr"/>
    <property type="match status" value="1"/>
</dbReference>
<keyword evidence="3" id="KW-0614">Plasmid</keyword>
<accession>V5YP32</accession>
<dbReference type="InterPro" id="IPR010744">
    <property type="entry name" value="Phage_CI_N"/>
</dbReference>
<reference evidence="3" key="2">
    <citation type="submission" date="2024-06" db="EMBL/GenBank/DDBJ databases">
        <authorList>
            <person name="Sakai Y."/>
            <person name="Fujii T."/>
        </authorList>
    </citation>
    <scope>NUCLEOTIDE SEQUENCE</scope>
    <source>
        <strain evidence="3">M701</strain>
        <plasmid evidence="3">pM7012</plasmid>
    </source>
</reference>
<feature type="domain" description="HTH cro/C1-type" evidence="2">
    <location>
        <begin position="113"/>
        <end position="154"/>
    </location>
</feature>
<dbReference type="AlphaFoldDB" id="V5YP32"/>
<dbReference type="RefSeq" id="WP_023842557.1">
    <property type="nucleotide sequence ID" value="NC_022995.1"/>
</dbReference>
<dbReference type="InterPro" id="IPR010982">
    <property type="entry name" value="Lambda_DNA-bd_dom_sf"/>
</dbReference>
<dbReference type="EMBL" id="AB853026">
    <property type="protein sequence ID" value="BAO19014.1"/>
    <property type="molecule type" value="Genomic_DNA"/>
</dbReference>
<dbReference type="SUPFAM" id="SSF47413">
    <property type="entry name" value="lambda repressor-like DNA-binding domains"/>
    <property type="match status" value="1"/>
</dbReference>
<dbReference type="Gene3D" id="1.10.260.40">
    <property type="entry name" value="lambda repressor-like DNA-binding domains"/>
    <property type="match status" value="1"/>
</dbReference>
<dbReference type="PROSITE" id="PS50943">
    <property type="entry name" value="HTH_CROC1"/>
    <property type="match status" value="1"/>
</dbReference>
<dbReference type="CDD" id="cd00093">
    <property type="entry name" value="HTH_XRE"/>
    <property type="match status" value="1"/>
</dbReference>
<dbReference type="InterPro" id="IPR001387">
    <property type="entry name" value="Cro/C1-type_HTH"/>
</dbReference>
<dbReference type="GO" id="GO:0003677">
    <property type="term" value="F:DNA binding"/>
    <property type="evidence" value="ECO:0007669"/>
    <property type="project" value="InterPro"/>
</dbReference>
<evidence type="ECO:0000313" key="3">
    <source>
        <dbReference type="EMBL" id="BAO19014.1"/>
    </source>
</evidence>
<evidence type="ECO:0000256" key="1">
    <source>
        <dbReference type="SAM" id="MobiDB-lite"/>
    </source>
</evidence>
<geneLocation type="plasmid" evidence="3">
    <name>pM7012</name>
</geneLocation>
<proteinExistence type="predicted"/>
<organism evidence="3">
    <name type="scientific">Burkholderia sp. M701</name>
    <dbReference type="NCBI Taxonomy" id="326454"/>
    <lineage>
        <taxon>Bacteria</taxon>
        <taxon>Pseudomonadati</taxon>
        <taxon>Pseudomonadota</taxon>
        <taxon>Betaproteobacteria</taxon>
        <taxon>Burkholderiales</taxon>
        <taxon>Burkholderiaceae</taxon>
        <taxon>Burkholderia</taxon>
    </lineage>
</organism>
<name>V5YP32_9BURK</name>
<evidence type="ECO:0000259" key="2">
    <source>
        <dbReference type="PROSITE" id="PS50943"/>
    </source>
</evidence>
<sequence length="305" mass="32772">MGIDAQSQRSTKILMNLAAGLDEAGKPFSDGCVRLTANLRLAASSGAAALDQLQGVHPLPGLASSSTDPSPVHSADQEITTRKGAAARSSDLVSLSGWLDRLKKAKGFHADIALADYLGVSKNQFSQWRNGRASPTTDESWRIAVELGANPLLVIASIGYQFSSLEKRQVWLDLAGTQIPARATEPLASLPTVEPPVEVPADPDQVSPSAATPIVGSPAPESRPGLESRGLKWTPEEDARLVEEYRSLMPIPDIALAHKRTIGAILYRLYRDPEIMSDDTMATLCERFHVTFTKREAAVSPPPTF</sequence>